<feature type="region of interest" description="Disordered" evidence="1">
    <location>
        <begin position="1"/>
        <end position="23"/>
    </location>
</feature>
<protein>
    <submittedName>
        <fullName evidence="2">Uncharacterized protein</fullName>
    </submittedName>
</protein>
<dbReference type="OrthoDB" id="3541354at2"/>
<reference evidence="2 3" key="1">
    <citation type="submission" date="2019-10" db="EMBL/GenBank/DDBJ databases">
        <title>Nonomuraea sp. nov., isolated from Phyllanthus amarus.</title>
        <authorList>
            <person name="Klykleung N."/>
            <person name="Tanasupawat S."/>
        </authorList>
    </citation>
    <scope>NUCLEOTIDE SEQUENCE [LARGE SCALE GENOMIC DNA]</scope>
    <source>
        <strain evidence="2 3">PA1-10</strain>
    </source>
</reference>
<feature type="compositionally biased region" description="Basic and acidic residues" evidence="1">
    <location>
        <begin position="11"/>
        <end position="23"/>
    </location>
</feature>
<accession>A0A5C4W1N2</accession>
<dbReference type="Proteomes" id="UP000312512">
    <property type="component" value="Unassembled WGS sequence"/>
</dbReference>
<dbReference type="RefSeq" id="WP_139634006.1">
    <property type="nucleotide sequence ID" value="NZ_VDLX02000012.1"/>
</dbReference>
<evidence type="ECO:0000313" key="2">
    <source>
        <dbReference type="EMBL" id="KAB8191505.1"/>
    </source>
</evidence>
<gene>
    <name evidence="2" type="ORF">FH608_030065</name>
</gene>
<sequence length="96" mass="11171">MTRRVAFPDLHGPHVEPPEPHHIKLTWHEPTNRAPRIRIISYSCECEAILYELCSAAGQGFIRRTDREQGTVHETAWTLTLKARRTFNRILRGKAR</sequence>
<evidence type="ECO:0000313" key="3">
    <source>
        <dbReference type="Proteomes" id="UP000312512"/>
    </source>
</evidence>
<keyword evidence="3" id="KW-1185">Reference proteome</keyword>
<dbReference type="AlphaFoldDB" id="A0A5C4W1N2"/>
<evidence type="ECO:0000256" key="1">
    <source>
        <dbReference type="SAM" id="MobiDB-lite"/>
    </source>
</evidence>
<proteinExistence type="predicted"/>
<name>A0A5C4W1N2_9ACTN</name>
<organism evidence="2 3">
    <name type="scientific">Nonomuraea phyllanthi</name>
    <dbReference type="NCBI Taxonomy" id="2219224"/>
    <lineage>
        <taxon>Bacteria</taxon>
        <taxon>Bacillati</taxon>
        <taxon>Actinomycetota</taxon>
        <taxon>Actinomycetes</taxon>
        <taxon>Streptosporangiales</taxon>
        <taxon>Streptosporangiaceae</taxon>
        <taxon>Nonomuraea</taxon>
    </lineage>
</organism>
<comment type="caution">
    <text evidence="2">The sequence shown here is derived from an EMBL/GenBank/DDBJ whole genome shotgun (WGS) entry which is preliminary data.</text>
</comment>
<dbReference type="EMBL" id="VDLX02000012">
    <property type="protein sequence ID" value="KAB8191505.1"/>
    <property type="molecule type" value="Genomic_DNA"/>
</dbReference>